<dbReference type="Proteomes" id="UP001054945">
    <property type="component" value="Unassembled WGS sequence"/>
</dbReference>
<sequence length="127" mass="14738">MQIMLRVFPVFDIKIQIDSFREVLVVGKKNAQVLIKLALNLEDIGVPSLWTHSHCGLPPYQRMVLFKMQIMLRVFPAFDIKIQIDTFRGGFGGREKNAQVLDKAGFKFGRYWCPVLMDHVVQQKEEE</sequence>
<dbReference type="AlphaFoldDB" id="A0AAV4XAY4"/>
<name>A0AAV4XAY4_CAEEX</name>
<organism evidence="1 2">
    <name type="scientific">Caerostris extrusa</name>
    <name type="common">Bark spider</name>
    <name type="synonym">Caerostris bankana</name>
    <dbReference type="NCBI Taxonomy" id="172846"/>
    <lineage>
        <taxon>Eukaryota</taxon>
        <taxon>Metazoa</taxon>
        <taxon>Ecdysozoa</taxon>
        <taxon>Arthropoda</taxon>
        <taxon>Chelicerata</taxon>
        <taxon>Arachnida</taxon>
        <taxon>Araneae</taxon>
        <taxon>Araneomorphae</taxon>
        <taxon>Entelegynae</taxon>
        <taxon>Araneoidea</taxon>
        <taxon>Araneidae</taxon>
        <taxon>Caerostris</taxon>
    </lineage>
</organism>
<evidence type="ECO:0000313" key="2">
    <source>
        <dbReference type="Proteomes" id="UP001054945"/>
    </source>
</evidence>
<keyword evidence="2" id="KW-1185">Reference proteome</keyword>
<accession>A0AAV4XAY4</accession>
<reference evidence="1 2" key="1">
    <citation type="submission" date="2021-06" db="EMBL/GenBank/DDBJ databases">
        <title>Caerostris extrusa draft genome.</title>
        <authorList>
            <person name="Kono N."/>
            <person name="Arakawa K."/>
        </authorList>
    </citation>
    <scope>NUCLEOTIDE SEQUENCE [LARGE SCALE GENOMIC DNA]</scope>
</reference>
<proteinExistence type="predicted"/>
<dbReference type="EMBL" id="BPLR01017514">
    <property type="protein sequence ID" value="GIY92260.1"/>
    <property type="molecule type" value="Genomic_DNA"/>
</dbReference>
<gene>
    <name evidence="1" type="ORF">CEXT_253941</name>
</gene>
<evidence type="ECO:0000313" key="1">
    <source>
        <dbReference type="EMBL" id="GIY92260.1"/>
    </source>
</evidence>
<protein>
    <submittedName>
        <fullName evidence="1">Uncharacterized protein</fullName>
    </submittedName>
</protein>
<comment type="caution">
    <text evidence="1">The sequence shown here is derived from an EMBL/GenBank/DDBJ whole genome shotgun (WGS) entry which is preliminary data.</text>
</comment>